<dbReference type="STRING" id="4558.A0A194YL83"/>
<feature type="compositionally biased region" description="Polar residues" evidence="5">
    <location>
        <begin position="394"/>
        <end position="403"/>
    </location>
</feature>
<evidence type="ECO:0000259" key="6">
    <source>
        <dbReference type="Pfam" id="PF08573"/>
    </source>
</evidence>
<dbReference type="Pfam" id="PF08573">
    <property type="entry name" value="SAE2"/>
    <property type="match status" value="1"/>
</dbReference>
<evidence type="ECO:0000256" key="5">
    <source>
        <dbReference type="SAM" id="MobiDB-lite"/>
    </source>
</evidence>
<dbReference type="InParanoid" id="A0A194YL83"/>
<protein>
    <recommendedName>
        <fullName evidence="6">DNA endonuclease activator Ctp1 C-terminal domain-containing protein</fullName>
    </recommendedName>
</protein>
<accession>A0A194YL83</accession>
<dbReference type="GO" id="GO:0010792">
    <property type="term" value="P:DNA double-strand break processing involved in repair via single-strand annealing"/>
    <property type="evidence" value="ECO:0000318"/>
    <property type="project" value="GO_Central"/>
</dbReference>
<feature type="region of interest" description="Disordered" evidence="5">
    <location>
        <begin position="386"/>
        <end position="423"/>
    </location>
</feature>
<dbReference type="GO" id="GO:0005634">
    <property type="term" value="C:nucleus"/>
    <property type="evidence" value="ECO:0007669"/>
    <property type="project" value="UniProtKB-SubCell"/>
</dbReference>
<feature type="coiled-coil region" evidence="4">
    <location>
        <begin position="111"/>
        <end position="323"/>
    </location>
</feature>
<evidence type="ECO:0000313" key="7">
    <source>
        <dbReference type="EMBL" id="KXG20356.1"/>
    </source>
</evidence>
<dbReference type="FunCoup" id="A0A194YL83">
    <property type="interactions" value="181"/>
</dbReference>
<dbReference type="OrthoDB" id="5801062at2759"/>
<name>A0A194YL83_SORBI</name>
<feature type="domain" description="DNA endonuclease activator Ctp1 C-terminal" evidence="6">
    <location>
        <begin position="582"/>
        <end position="608"/>
    </location>
</feature>
<keyword evidence="2" id="KW-0227">DNA damage</keyword>
<gene>
    <name evidence="7" type="ORF">SORBI_3010G191000</name>
</gene>
<dbReference type="EMBL" id="CM000769">
    <property type="protein sequence ID" value="KXG20356.1"/>
    <property type="molecule type" value="Genomic_DNA"/>
</dbReference>
<dbReference type="InterPro" id="IPR033316">
    <property type="entry name" value="RBBP8-like"/>
</dbReference>
<evidence type="ECO:0000256" key="4">
    <source>
        <dbReference type="SAM" id="Coils"/>
    </source>
</evidence>
<comment type="subcellular location">
    <subcellularLocation>
        <location evidence="1">Nucleus</location>
    </subcellularLocation>
</comment>
<dbReference type="Gramene" id="KXG20356">
    <property type="protein sequence ID" value="KXG20356"/>
    <property type="gene ID" value="SORBI_3010G191000"/>
</dbReference>
<dbReference type="AlphaFoldDB" id="A0A194YL83"/>
<keyword evidence="4" id="KW-0175">Coiled coil</keyword>
<evidence type="ECO:0000256" key="3">
    <source>
        <dbReference type="ARBA" id="ARBA00023242"/>
    </source>
</evidence>
<evidence type="ECO:0000256" key="1">
    <source>
        <dbReference type="ARBA" id="ARBA00004123"/>
    </source>
</evidence>
<dbReference type="PANTHER" id="PTHR15107">
    <property type="entry name" value="RETINOBLASTOMA BINDING PROTEIN 8"/>
    <property type="match status" value="1"/>
</dbReference>
<sequence>MEGKALAVDCGGAGVDAADDLKYISGLSTILVATIQEVKDQVSQMEFIFCSQLFPHIQAKSKLVQARLADAVKAGEAEWRKREAGLVNQLEEASRGKMLAEERLLQLGTSLEEMKGKLADSEQLAARHEAEKKQLLGRLEDAMKKGEGVHQLQREIEEKDAEVVREREAHQKLQQQVVQLAAMHEAEKKQLLGRLEDEMRKGEVVRQLQREIEEKAAEVVREREAHQQLQQQVEQLAARHEAEKKQLLGRLEDEIRNGEVVPQLQREIEEKAAEVVRVREAHHLLLQQVDLKDKGLLLEQSKRRDLIEDYTQLKTNYKHLKSQYTFLLGKIDHHEGSKPPGDIPVDTRNTEGPPSKRKFKDLEHINKEGIQVLSNTRDLKNDSALGAKGEAAQHASSVRSPFRNSHHALPSRPTNPLPNHAANNSKLHASTSVAAPSLNWRETRARKEPGVADPHDDFLDTPLEAVKNTIRNPTTPEEAQALAASPPQDMEFNNSDDETQDMNIATQALRNISNMPVPRQQNTISVQPPKKDFKYRESVRKKADRENLKGVECKQCKKFYDAVLPGGHANDNGAGSTSLRCEHHDGVSRHRYRYAPPLTPEGFWNIGFESEM</sequence>
<evidence type="ECO:0000256" key="2">
    <source>
        <dbReference type="ARBA" id="ARBA00022763"/>
    </source>
</evidence>
<proteinExistence type="predicted"/>
<dbReference type="Proteomes" id="UP000000768">
    <property type="component" value="Chromosome 10"/>
</dbReference>
<keyword evidence="8" id="KW-1185">Reference proteome</keyword>
<evidence type="ECO:0000313" key="8">
    <source>
        <dbReference type="Proteomes" id="UP000000768"/>
    </source>
</evidence>
<dbReference type="GO" id="GO:0003684">
    <property type="term" value="F:damaged DNA binding"/>
    <property type="evidence" value="ECO:0000318"/>
    <property type="project" value="GO_Central"/>
</dbReference>
<reference evidence="8" key="2">
    <citation type="journal article" date="2018" name="Plant J.">
        <title>The Sorghum bicolor reference genome: improved assembly, gene annotations, a transcriptome atlas, and signatures of genome organization.</title>
        <authorList>
            <person name="McCormick R.F."/>
            <person name="Truong S.K."/>
            <person name="Sreedasyam A."/>
            <person name="Jenkins J."/>
            <person name="Shu S."/>
            <person name="Sims D."/>
            <person name="Kennedy M."/>
            <person name="Amirebrahimi M."/>
            <person name="Weers B.D."/>
            <person name="McKinley B."/>
            <person name="Mattison A."/>
            <person name="Morishige D.T."/>
            <person name="Grimwood J."/>
            <person name="Schmutz J."/>
            <person name="Mullet J.E."/>
        </authorList>
    </citation>
    <scope>NUCLEOTIDE SEQUENCE [LARGE SCALE GENOMIC DNA]</scope>
    <source>
        <strain evidence="8">cv. BTx623</strain>
    </source>
</reference>
<reference evidence="7 8" key="1">
    <citation type="journal article" date="2009" name="Nature">
        <title>The Sorghum bicolor genome and the diversification of grasses.</title>
        <authorList>
            <person name="Paterson A.H."/>
            <person name="Bowers J.E."/>
            <person name="Bruggmann R."/>
            <person name="Dubchak I."/>
            <person name="Grimwood J."/>
            <person name="Gundlach H."/>
            <person name="Haberer G."/>
            <person name="Hellsten U."/>
            <person name="Mitros T."/>
            <person name="Poliakov A."/>
            <person name="Schmutz J."/>
            <person name="Spannagl M."/>
            <person name="Tang H."/>
            <person name="Wang X."/>
            <person name="Wicker T."/>
            <person name="Bharti A.K."/>
            <person name="Chapman J."/>
            <person name="Feltus F.A."/>
            <person name="Gowik U."/>
            <person name="Grigoriev I.V."/>
            <person name="Lyons E."/>
            <person name="Maher C.A."/>
            <person name="Martis M."/>
            <person name="Narechania A."/>
            <person name="Otillar R.P."/>
            <person name="Penning B.W."/>
            <person name="Salamov A.A."/>
            <person name="Wang Y."/>
            <person name="Zhang L."/>
            <person name="Carpita N.C."/>
            <person name="Freeling M."/>
            <person name="Gingle A.R."/>
            <person name="Hash C.T."/>
            <person name="Keller B."/>
            <person name="Klein P."/>
            <person name="Kresovich S."/>
            <person name="McCann M.C."/>
            <person name="Ming R."/>
            <person name="Peterson D.G."/>
            <person name="Mehboob-ur-Rahman"/>
            <person name="Ware D."/>
            <person name="Westhoff P."/>
            <person name="Mayer K.F."/>
            <person name="Messing J."/>
            <person name="Rokhsar D.S."/>
        </authorList>
    </citation>
    <scope>NUCLEOTIDE SEQUENCE [LARGE SCALE GENOMIC DNA]</scope>
    <source>
        <strain evidence="8">cv. BTx623</strain>
    </source>
</reference>
<organism evidence="7 8">
    <name type="scientific">Sorghum bicolor</name>
    <name type="common">Sorghum</name>
    <name type="synonym">Sorghum vulgare</name>
    <dbReference type="NCBI Taxonomy" id="4558"/>
    <lineage>
        <taxon>Eukaryota</taxon>
        <taxon>Viridiplantae</taxon>
        <taxon>Streptophyta</taxon>
        <taxon>Embryophyta</taxon>
        <taxon>Tracheophyta</taxon>
        <taxon>Spermatophyta</taxon>
        <taxon>Magnoliopsida</taxon>
        <taxon>Liliopsida</taxon>
        <taxon>Poales</taxon>
        <taxon>Poaceae</taxon>
        <taxon>PACMAD clade</taxon>
        <taxon>Panicoideae</taxon>
        <taxon>Andropogonodae</taxon>
        <taxon>Andropogoneae</taxon>
        <taxon>Sorghinae</taxon>
        <taxon>Sorghum</taxon>
    </lineage>
</organism>
<feature type="region of interest" description="Disordered" evidence="5">
    <location>
        <begin position="332"/>
        <end position="359"/>
    </location>
</feature>
<keyword evidence="3" id="KW-0539">Nucleus</keyword>
<dbReference type="PANTHER" id="PTHR15107:SF0">
    <property type="entry name" value="DNA ENDONUCLEASE ACTIVATOR CTP1 C-TERMINAL DOMAIN-CONTAINING PROTEIN"/>
    <property type="match status" value="1"/>
</dbReference>
<dbReference type="OMA" id="QIELLFC"/>
<dbReference type="InterPro" id="IPR013882">
    <property type="entry name" value="Ctp1_C"/>
</dbReference>